<dbReference type="EMBL" id="DYZA01000111">
    <property type="protein sequence ID" value="HJD97151.1"/>
    <property type="molecule type" value="Genomic_DNA"/>
</dbReference>
<sequence length="555" mass="63185">MNPLFVPSTPISASSYPGLNEHSFILPAGFRQEEGRMATTCPILVEQDIPVHLRDGVTIRVDIFRPVGTEKVPVLMGWSSYGKQASWLTLDLFGHPTRMDVKKEWEDGLNKFEGPNPAYWVAHGYAVASPDPRGVFMSEGDIQAWGPQEARDEYDVIEWLAAQSWCNGKVGLSGTSMLAMTQYFVAALRPPHLAAIAPCEGASDLYRDNLARGGMPAKLFASQIFSHVYGNGRTEDLAGMIDREPLYGEYWASKTADLERIVTPAYIVASWTNLVHTGGTFRAWERISSPEKWLRVHNTHEWHEYYHPDHVEELRRFFDYYLKGINNNWPDTPRVRLAVLNPGHEDILDRNESEFPLKRQQYRRLYLAEQNRLSESPLAHSAAVRYVPGEEYATFRIGCDRDMEITGYIMLKLWVEVEGSDDMDLFAFVRKRDGEGRLLLSRVVTGRIFAGANGRLRVSLRESEESTPYRPEPFFREEKKLSRGEIVPVCIGFWPMSMRWNRGEVLELVVCGHDLLVRPEFPDMPAEENFNRGTHVLHIGGNFDAFLALPCIETA</sequence>
<gene>
    <name evidence="3" type="ORF">K8W16_05860</name>
</gene>
<name>A0A921AW47_9BACT</name>
<dbReference type="Pfam" id="PF02129">
    <property type="entry name" value="Peptidase_S15"/>
    <property type="match status" value="1"/>
</dbReference>
<organism evidence="3 4">
    <name type="scientific">Mailhella massiliensis</name>
    <dbReference type="NCBI Taxonomy" id="1903261"/>
    <lineage>
        <taxon>Bacteria</taxon>
        <taxon>Pseudomonadati</taxon>
        <taxon>Thermodesulfobacteriota</taxon>
        <taxon>Desulfovibrionia</taxon>
        <taxon>Desulfovibrionales</taxon>
        <taxon>Desulfovibrionaceae</taxon>
        <taxon>Mailhella</taxon>
    </lineage>
</organism>
<dbReference type="SUPFAM" id="SSF53474">
    <property type="entry name" value="alpha/beta-Hydrolases"/>
    <property type="match status" value="1"/>
</dbReference>
<reference evidence="3" key="2">
    <citation type="submission" date="2021-09" db="EMBL/GenBank/DDBJ databases">
        <authorList>
            <person name="Gilroy R."/>
        </authorList>
    </citation>
    <scope>NUCLEOTIDE SEQUENCE</scope>
    <source>
        <strain evidence="3">ChiGjej2B2-19336</strain>
    </source>
</reference>
<dbReference type="InterPro" id="IPR008979">
    <property type="entry name" value="Galactose-bd-like_sf"/>
</dbReference>
<evidence type="ECO:0000313" key="3">
    <source>
        <dbReference type="EMBL" id="HJD97151.1"/>
    </source>
</evidence>
<dbReference type="Gene3D" id="2.60.120.260">
    <property type="entry name" value="Galactose-binding domain-like"/>
    <property type="match status" value="1"/>
</dbReference>
<dbReference type="Proteomes" id="UP000698963">
    <property type="component" value="Unassembled WGS sequence"/>
</dbReference>
<dbReference type="AlphaFoldDB" id="A0A921AW47"/>
<dbReference type="SMART" id="SM00939">
    <property type="entry name" value="PepX_C"/>
    <property type="match status" value="1"/>
</dbReference>
<evidence type="ECO:0000313" key="4">
    <source>
        <dbReference type="Proteomes" id="UP000698963"/>
    </source>
</evidence>
<proteinExistence type="predicted"/>
<dbReference type="InterPro" id="IPR000383">
    <property type="entry name" value="Xaa-Pro-like_dom"/>
</dbReference>
<dbReference type="InterPro" id="IPR013736">
    <property type="entry name" value="Xaa-Pro_dipept_C"/>
</dbReference>
<protein>
    <submittedName>
        <fullName evidence="3">CocE/NonD family hydrolase</fullName>
    </submittedName>
</protein>
<dbReference type="NCBIfam" id="TIGR00976">
    <property type="entry name" value="CocE_NonD"/>
    <property type="match status" value="1"/>
</dbReference>
<dbReference type="Pfam" id="PF08530">
    <property type="entry name" value="PepX_C"/>
    <property type="match status" value="1"/>
</dbReference>
<accession>A0A921AW47</accession>
<dbReference type="Gene3D" id="1.10.3020.20">
    <property type="match status" value="1"/>
</dbReference>
<comment type="caution">
    <text evidence="3">The sequence shown here is derived from an EMBL/GenBank/DDBJ whole genome shotgun (WGS) entry which is preliminary data.</text>
</comment>
<evidence type="ECO:0000256" key="1">
    <source>
        <dbReference type="ARBA" id="ARBA00022801"/>
    </source>
</evidence>
<reference evidence="3" key="1">
    <citation type="journal article" date="2021" name="PeerJ">
        <title>Extensive microbial diversity within the chicken gut microbiome revealed by metagenomics and culture.</title>
        <authorList>
            <person name="Gilroy R."/>
            <person name="Ravi A."/>
            <person name="Getino M."/>
            <person name="Pursley I."/>
            <person name="Horton D.L."/>
            <person name="Alikhan N.F."/>
            <person name="Baker D."/>
            <person name="Gharbi K."/>
            <person name="Hall N."/>
            <person name="Watson M."/>
            <person name="Adriaenssens E.M."/>
            <person name="Foster-Nyarko E."/>
            <person name="Jarju S."/>
            <person name="Secka A."/>
            <person name="Antonio M."/>
            <person name="Oren A."/>
            <person name="Chaudhuri R.R."/>
            <person name="La Ragione R."/>
            <person name="Hildebrand F."/>
            <person name="Pallen M.J."/>
        </authorList>
    </citation>
    <scope>NUCLEOTIDE SEQUENCE</scope>
    <source>
        <strain evidence="3">ChiGjej2B2-19336</strain>
    </source>
</reference>
<keyword evidence="1 3" id="KW-0378">Hydrolase</keyword>
<dbReference type="GO" id="GO:0008239">
    <property type="term" value="F:dipeptidyl-peptidase activity"/>
    <property type="evidence" value="ECO:0007669"/>
    <property type="project" value="InterPro"/>
</dbReference>
<dbReference type="SUPFAM" id="SSF49785">
    <property type="entry name" value="Galactose-binding domain-like"/>
    <property type="match status" value="1"/>
</dbReference>
<dbReference type="InterPro" id="IPR050585">
    <property type="entry name" value="Xaa-Pro_dipeptidyl-ppase/CocE"/>
</dbReference>
<dbReference type="Gene3D" id="3.40.50.1820">
    <property type="entry name" value="alpha/beta hydrolase"/>
    <property type="match status" value="1"/>
</dbReference>
<feature type="domain" description="Xaa-Pro dipeptidyl-peptidase C-terminal" evidence="2">
    <location>
        <begin position="315"/>
        <end position="548"/>
    </location>
</feature>
<dbReference type="InterPro" id="IPR029058">
    <property type="entry name" value="AB_hydrolase_fold"/>
</dbReference>
<dbReference type="PANTHER" id="PTHR43056">
    <property type="entry name" value="PEPTIDASE S9 PROLYL OLIGOPEPTIDASE"/>
    <property type="match status" value="1"/>
</dbReference>
<dbReference type="PANTHER" id="PTHR43056:SF10">
    <property type="entry name" value="COCE_NOND FAMILY, PUTATIVE (AFU_ORTHOLOGUE AFUA_7G00600)-RELATED"/>
    <property type="match status" value="1"/>
</dbReference>
<dbReference type="InterPro" id="IPR005674">
    <property type="entry name" value="CocE/Ser_esterase"/>
</dbReference>
<dbReference type="RefSeq" id="WP_304122036.1">
    <property type="nucleotide sequence ID" value="NZ_DYZA01000111.1"/>
</dbReference>
<evidence type="ECO:0000259" key="2">
    <source>
        <dbReference type="SMART" id="SM00939"/>
    </source>
</evidence>